<evidence type="ECO:0000313" key="2">
    <source>
        <dbReference type="EMBL" id="HAN28216.1"/>
    </source>
</evidence>
<comment type="caution">
    <text evidence="2">The sequence shown here is derived from an EMBL/GenBank/DDBJ whole genome shotgun (WGS) entry which is preliminary data.</text>
</comment>
<feature type="compositionally biased region" description="Basic and acidic residues" evidence="1">
    <location>
        <begin position="437"/>
        <end position="454"/>
    </location>
</feature>
<proteinExistence type="predicted"/>
<dbReference type="Pfam" id="PF10604">
    <property type="entry name" value="Polyketide_cyc2"/>
    <property type="match status" value="1"/>
</dbReference>
<dbReference type="InterPro" id="IPR052992">
    <property type="entry name" value="SDR_member_12"/>
</dbReference>
<protein>
    <submittedName>
        <fullName evidence="2">Short-chain dehydrogenase</fullName>
    </submittedName>
</protein>
<dbReference type="PANTHER" id="PTHR44656:SF7">
    <property type="entry name" value="DEHYDROGENASE_REDUCTASE SDR FAMILY MEMBER 12"/>
    <property type="match status" value="1"/>
</dbReference>
<accession>A0A3C1KPS5</accession>
<dbReference type="AlphaFoldDB" id="A0A3C1KPS5"/>
<dbReference type="Gene3D" id="3.40.50.720">
    <property type="entry name" value="NAD(P)-binding Rossmann-like Domain"/>
    <property type="match status" value="1"/>
</dbReference>
<dbReference type="InterPro" id="IPR023393">
    <property type="entry name" value="START-like_dom_sf"/>
</dbReference>
<dbReference type="PANTHER" id="PTHR44656">
    <property type="entry name" value="DEHYDROGENASE/REDUCTASE SDR FAMILY MEMBER 12"/>
    <property type="match status" value="1"/>
</dbReference>
<evidence type="ECO:0000313" key="3">
    <source>
        <dbReference type="Proteomes" id="UP000259273"/>
    </source>
</evidence>
<sequence length="486" mass="53355">MIELHEKIDVPRPVREAFDYVKDFRSTREWDATASAVEKLSAGAVEVGTRFRVTCDMPVGSVDLLYTVTHLEQDKSIELHGTCRLFEVTDVIHFSTSATGTHIDYRASFSFHVPLGPTVAALRKGMEKMGFESVQGLKAALEDDYPAPAISAGNARADRWVLPGIARFSRRGYTLGKRHWNPMSAWMGDKHAVITGATSGLGLATAQSLAERGAALTLVIRNESRAQELVNTLQRETGNPNISVEIADLSLMSEVERLVERLLRTGRPIDILVNNAGALFNERTLTPEGLEQSFALLLLSPYLLTEGLKPLLLAAPQARVINVVSGGMYTQPLKVRWLQAREENYSGSVAYARCKRALMVLTEQWAEAWEDEGVVVNAMHPGWADTPGVDSALPGFHRITRRILRSPEEGADTIVWLAVATEAGKASGELFLDREPRTPHLLRKTEGDAAERDALQPYLDSVTAAKPRKTPAKRRSGARKQAATAG</sequence>
<feature type="compositionally biased region" description="Basic residues" evidence="1">
    <location>
        <begin position="466"/>
        <end position="478"/>
    </location>
</feature>
<evidence type="ECO:0000256" key="1">
    <source>
        <dbReference type="SAM" id="MobiDB-lite"/>
    </source>
</evidence>
<dbReference type="SUPFAM" id="SSF55961">
    <property type="entry name" value="Bet v1-like"/>
    <property type="match status" value="1"/>
</dbReference>
<organism evidence="2 3">
    <name type="scientific">Haliea salexigens</name>
    <dbReference type="NCBI Taxonomy" id="287487"/>
    <lineage>
        <taxon>Bacteria</taxon>
        <taxon>Pseudomonadati</taxon>
        <taxon>Pseudomonadota</taxon>
        <taxon>Gammaproteobacteria</taxon>
        <taxon>Cellvibrionales</taxon>
        <taxon>Halieaceae</taxon>
        <taxon>Haliea</taxon>
    </lineage>
</organism>
<dbReference type="Proteomes" id="UP000259273">
    <property type="component" value="Unassembled WGS sequence"/>
</dbReference>
<dbReference type="Pfam" id="PF00106">
    <property type="entry name" value="adh_short"/>
    <property type="match status" value="1"/>
</dbReference>
<dbReference type="PRINTS" id="PR00081">
    <property type="entry name" value="GDHRDH"/>
</dbReference>
<feature type="region of interest" description="Disordered" evidence="1">
    <location>
        <begin position="437"/>
        <end position="486"/>
    </location>
</feature>
<gene>
    <name evidence="2" type="ORF">DCP75_10945</name>
</gene>
<dbReference type="EMBL" id="DMND01000148">
    <property type="protein sequence ID" value="HAN28216.1"/>
    <property type="molecule type" value="Genomic_DNA"/>
</dbReference>
<name>A0A3C1KPS5_9GAMM</name>
<reference evidence="2 3" key="1">
    <citation type="journal article" date="2018" name="Nat. Biotechnol.">
        <title>A standardized bacterial taxonomy based on genome phylogeny substantially revises the tree of life.</title>
        <authorList>
            <person name="Parks D.H."/>
            <person name="Chuvochina M."/>
            <person name="Waite D.W."/>
            <person name="Rinke C."/>
            <person name="Skarshewski A."/>
            <person name="Chaumeil P.A."/>
            <person name="Hugenholtz P."/>
        </authorList>
    </citation>
    <scope>NUCLEOTIDE SEQUENCE [LARGE SCALE GENOMIC DNA]</scope>
    <source>
        <strain evidence="2">UBA9158</strain>
    </source>
</reference>
<dbReference type="STRING" id="1121937.GCA_000423125_01587"/>
<dbReference type="InterPro" id="IPR019587">
    <property type="entry name" value="Polyketide_cyclase/dehydratase"/>
</dbReference>
<dbReference type="Gene3D" id="3.30.530.20">
    <property type="match status" value="1"/>
</dbReference>
<dbReference type="SUPFAM" id="SSF51735">
    <property type="entry name" value="NAD(P)-binding Rossmann-fold domains"/>
    <property type="match status" value="1"/>
</dbReference>
<dbReference type="InterPro" id="IPR002347">
    <property type="entry name" value="SDR_fam"/>
</dbReference>
<dbReference type="InterPro" id="IPR036291">
    <property type="entry name" value="NAD(P)-bd_dom_sf"/>
</dbReference>